<dbReference type="InterPro" id="IPR013604">
    <property type="entry name" value="7TM_chemorcpt"/>
</dbReference>
<reference evidence="7" key="1">
    <citation type="submission" date="2025-08" db="UniProtKB">
        <authorList>
            <consortium name="RefSeq"/>
        </authorList>
    </citation>
    <scope>IDENTIFICATION</scope>
</reference>
<evidence type="ECO:0000313" key="7">
    <source>
        <dbReference type="RefSeq" id="XP_052739031.1"/>
    </source>
</evidence>
<name>A0ABM3LIY8_BICAN</name>
<dbReference type="GeneID" id="112050090"/>
<keyword evidence="4" id="KW-1133">Transmembrane helix</keyword>
<gene>
    <name evidence="7" type="primary">LOC112050090</name>
</gene>
<evidence type="ECO:0000256" key="4">
    <source>
        <dbReference type="ARBA" id="ARBA00022989"/>
    </source>
</evidence>
<protein>
    <submittedName>
        <fullName evidence="7">Uncharacterized protein LOC112050090 isoform X1</fullName>
    </submittedName>
</protein>
<sequence length="205" mass="23362">MMLHFISVAFNINTCFVAINKCLEDALAQIRREYIKITPTIRLAREVRKISNCFVRTCDVVRDLNDNDNFFLLVHLIVPTIYLVITINNMRHALVNETGNVLDTVQTVMLEIIWFLCHNYRVILLVQPCHRIKEEVLQTKLLVAQIMCEVTCEADPLFEASDTFLKQLLLNDVSFSVMGICSIGRPIISSVIGGATTLYVVMLEL</sequence>
<keyword evidence="2" id="KW-1003">Cell membrane</keyword>
<accession>A0ABM3LIY8</accession>
<dbReference type="Pfam" id="PF08395">
    <property type="entry name" value="7tm_7"/>
    <property type="match status" value="1"/>
</dbReference>
<dbReference type="RefSeq" id="XP_052739031.1">
    <property type="nucleotide sequence ID" value="XM_052883071.1"/>
</dbReference>
<keyword evidence="6" id="KW-1185">Reference proteome</keyword>
<evidence type="ECO:0000256" key="5">
    <source>
        <dbReference type="ARBA" id="ARBA00023136"/>
    </source>
</evidence>
<evidence type="ECO:0000256" key="3">
    <source>
        <dbReference type="ARBA" id="ARBA00022692"/>
    </source>
</evidence>
<comment type="subcellular location">
    <subcellularLocation>
        <location evidence="1">Cell membrane</location>
        <topology evidence="1">Multi-pass membrane protein</topology>
    </subcellularLocation>
</comment>
<keyword evidence="3" id="KW-0812">Transmembrane</keyword>
<evidence type="ECO:0000256" key="1">
    <source>
        <dbReference type="ARBA" id="ARBA00004651"/>
    </source>
</evidence>
<proteinExistence type="predicted"/>
<organism evidence="6 7">
    <name type="scientific">Bicyclus anynana</name>
    <name type="common">Squinting bush brown butterfly</name>
    <dbReference type="NCBI Taxonomy" id="110368"/>
    <lineage>
        <taxon>Eukaryota</taxon>
        <taxon>Metazoa</taxon>
        <taxon>Ecdysozoa</taxon>
        <taxon>Arthropoda</taxon>
        <taxon>Hexapoda</taxon>
        <taxon>Insecta</taxon>
        <taxon>Pterygota</taxon>
        <taxon>Neoptera</taxon>
        <taxon>Endopterygota</taxon>
        <taxon>Lepidoptera</taxon>
        <taxon>Glossata</taxon>
        <taxon>Ditrysia</taxon>
        <taxon>Papilionoidea</taxon>
        <taxon>Nymphalidae</taxon>
        <taxon>Satyrinae</taxon>
        <taxon>Satyrini</taxon>
        <taxon>Mycalesina</taxon>
        <taxon>Bicyclus</taxon>
    </lineage>
</organism>
<evidence type="ECO:0000313" key="6">
    <source>
        <dbReference type="Proteomes" id="UP001652582"/>
    </source>
</evidence>
<keyword evidence="5" id="KW-0472">Membrane</keyword>
<dbReference type="Proteomes" id="UP001652582">
    <property type="component" value="Chromosome 8"/>
</dbReference>
<evidence type="ECO:0000256" key="2">
    <source>
        <dbReference type="ARBA" id="ARBA00022475"/>
    </source>
</evidence>